<protein>
    <submittedName>
        <fullName evidence="7">ZFP2 protein</fullName>
    </submittedName>
</protein>
<name>A0A7L4HJ92_SCOUM</name>
<dbReference type="PANTHER" id="PTHR23226:SF377">
    <property type="entry name" value="ZINC FINGER AND SCAN DOMAIN-CONTAINING PROTEIN 20"/>
    <property type="match status" value="1"/>
</dbReference>
<dbReference type="InterPro" id="IPR036236">
    <property type="entry name" value="Znf_C2H2_sf"/>
</dbReference>
<feature type="non-terminal residue" evidence="7">
    <location>
        <position position="67"/>
    </location>
</feature>
<accession>A0A7L4HJ92</accession>
<reference evidence="7 8" key="1">
    <citation type="submission" date="2020-02" db="EMBL/GenBank/DDBJ databases">
        <title>Bird 10,000 Genomes (B10K) Project - Family phase.</title>
        <authorList>
            <person name="Zhang G."/>
        </authorList>
    </citation>
    <scope>NUCLEOTIDE SEQUENCE [LARGE SCALE GENOMIC DNA]</scope>
    <source>
        <strain evidence="7">B10K-DU-002-70</strain>
        <tissue evidence="7">Muscle</tissue>
    </source>
</reference>
<comment type="caution">
    <text evidence="7">The sequence shown here is derived from an EMBL/GenBank/DDBJ whole genome shotgun (WGS) entry which is preliminary data.</text>
</comment>
<feature type="non-terminal residue" evidence="7">
    <location>
        <position position="1"/>
    </location>
</feature>
<evidence type="ECO:0000259" key="6">
    <source>
        <dbReference type="PROSITE" id="PS50157"/>
    </source>
</evidence>
<keyword evidence="1" id="KW-0479">Metal-binding</keyword>
<dbReference type="PANTHER" id="PTHR23226">
    <property type="entry name" value="ZINC FINGER AND SCAN DOMAIN-CONTAINING"/>
    <property type="match status" value="1"/>
</dbReference>
<dbReference type="EMBL" id="VZTL01004386">
    <property type="protein sequence ID" value="NXX52683.1"/>
    <property type="molecule type" value="Genomic_DNA"/>
</dbReference>
<dbReference type="InterPro" id="IPR013087">
    <property type="entry name" value="Znf_C2H2_type"/>
</dbReference>
<dbReference type="GO" id="GO:0008270">
    <property type="term" value="F:zinc ion binding"/>
    <property type="evidence" value="ECO:0007669"/>
    <property type="project" value="UniProtKB-KW"/>
</dbReference>
<evidence type="ECO:0000256" key="4">
    <source>
        <dbReference type="ARBA" id="ARBA00022833"/>
    </source>
</evidence>
<evidence type="ECO:0000256" key="2">
    <source>
        <dbReference type="ARBA" id="ARBA00022737"/>
    </source>
</evidence>
<keyword evidence="8" id="KW-1185">Reference proteome</keyword>
<proteinExistence type="predicted"/>
<feature type="domain" description="C2H2-type" evidence="6">
    <location>
        <begin position="1"/>
        <end position="23"/>
    </location>
</feature>
<keyword evidence="4" id="KW-0862">Zinc</keyword>
<dbReference type="OrthoDB" id="6077919at2759"/>
<evidence type="ECO:0000256" key="1">
    <source>
        <dbReference type="ARBA" id="ARBA00022723"/>
    </source>
</evidence>
<evidence type="ECO:0000256" key="3">
    <source>
        <dbReference type="ARBA" id="ARBA00022771"/>
    </source>
</evidence>
<keyword evidence="2" id="KW-0677">Repeat</keyword>
<dbReference type="Proteomes" id="UP000539032">
    <property type="component" value="Unassembled WGS sequence"/>
</dbReference>
<dbReference type="SMART" id="SM00355">
    <property type="entry name" value="ZnF_C2H2"/>
    <property type="match status" value="1"/>
</dbReference>
<dbReference type="PROSITE" id="PS50157">
    <property type="entry name" value="ZINC_FINGER_C2H2_2"/>
    <property type="match status" value="2"/>
</dbReference>
<organism evidence="7 8">
    <name type="scientific">Scopus umbretta</name>
    <name type="common">Hammerkop</name>
    <dbReference type="NCBI Taxonomy" id="33581"/>
    <lineage>
        <taxon>Eukaryota</taxon>
        <taxon>Metazoa</taxon>
        <taxon>Chordata</taxon>
        <taxon>Craniata</taxon>
        <taxon>Vertebrata</taxon>
        <taxon>Euteleostomi</taxon>
        <taxon>Archelosauria</taxon>
        <taxon>Archosauria</taxon>
        <taxon>Dinosauria</taxon>
        <taxon>Saurischia</taxon>
        <taxon>Theropoda</taxon>
        <taxon>Coelurosauria</taxon>
        <taxon>Aves</taxon>
        <taxon>Neognathae</taxon>
        <taxon>Neoaves</taxon>
        <taxon>Aequornithes</taxon>
        <taxon>Pelecaniformes</taxon>
        <taxon>Scopidae</taxon>
        <taxon>Scopus</taxon>
    </lineage>
</organism>
<feature type="domain" description="C2H2-type" evidence="6">
    <location>
        <begin position="24"/>
        <end position="51"/>
    </location>
</feature>
<dbReference type="SUPFAM" id="SSF57667">
    <property type="entry name" value="beta-beta-alpha zinc fingers"/>
    <property type="match status" value="1"/>
</dbReference>
<dbReference type="GO" id="GO:0000978">
    <property type="term" value="F:RNA polymerase II cis-regulatory region sequence-specific DNA binding"/>
    <property type="evidence" value="ECO:0007669"/>
    <property type="project" value="TreeGrafter"/>
</dbReference>
<dbReference type="Gene3D" id="3.30.160.60">
    <property type="entry name" value="Classic Zinc Finger"/>
    <property type="match status" value="3"/>
</dbReference>
<dbReference type="PROSITE" id="PS00028">
    <property type="entry name" value="ZINC_FINGER_C2H2_1"/>
    <property type="match status" value="1"/>
</dbReference>
<gene>
    <name evidence="7" type="primary">Zfp2_2</name>
    <name evidence="7" type="ORF">SCOUMB_R12843</name>
</gene>
<evidence type="ECO:0000313" key="7">
    <source>
        <dbReference type="EMBL" id="NXX52683.1"/>
    </source>
</evidence>
<sequence length="67" mass="7845">CKKCFQDRSELICHQRLHRGGKTFKCQECGKEFGKSLDLSSHQKSHMAEKPYQCSTCEKFFKDRSTL</sequence>
<evidence type="ECO:0000256" key="5">
    <source>
        <dbReference type="PROSITE-ProRule" id="PRU00042"/>
    </source>
</evidence>
<dbReference type="GO" id="GO:0000981">
    <property type="term" value="F:DNA-binding transcription factor activity, RNA polymerase II-specific"/>
    <property type="evidence" value="ECO:0007669"/>
    <property type="project" value="TreeGrafter"/>
</dbReference>
<dbReference type="AlphaFoldDB" id="A0A7L4HJ92"/>
<evidence type="ECO:0000313" key="8">
    <source>
        <dbReference type="Proteomes" id="UP000539032"/>
    </source>
</evidence>
<dbReference type="Pfam" id="PF13912">
    <property type="entry name" value="zf-C2H2_6"/>
    <property type="match status" value="1"/>
</dbReference>
<dbReference type="FunFam" id="3.30.160.60:FF:002343">
    <property type="entry name" value="Zinc finger protein 33A"/>
    <property type="match status" value="1"/>
</dbReference>
<keyword evidence="3 5" id="KW-0863">Zinc-finger</keyword>